<keyword evidence="3" id="KW-1185">Reference proteome</keyword>
<sequence length="215" mass="24650">MPFAFQLNNNATGASLTNDGTMEIDFKNDNVATWTEMEQQIRSGLVRSIGLSNFNVKQVQKIYDSSKIKPAVLQVELHAHLQQNELLDACRRMNIAVTAYAPLGSPAAHNHFTGKYKVDMKVPSCLLTNHIVQEIAKKYNKTTGQILLRHLVEKNIIVIPKSTNTKRIEDNFKIFDFALEHDDIMKLNNLDKKEDGRIFDFRFFKGIEKHPEYPF</sequence>
<evidence type="ECO:0000313" key="3">
    <source>
        <dbReference type="Proteomes" id="UP000051574"/>
    </source>
</evidence>
<dbReference type="InterPro" id="IPR023210">
    <property type="entry name" value="NADP_OxRdtase_dom"/>
</dbReference>
<dbReference type="EMBL" id="LJIG01022612">
    <property type="protein sequence ID" value="KRT79638.1"/>
    <property type="molecule type" value="Genomic_DNA"/>
</dbReference>
<dbReference type="Proteomes" id="UP000051574">
    <property type="component" value="Unassembled WGS sequence"/>
</dbReference>
<dbReference type="PANTHER" id="PTHR43827:SF14">
    <property type="entry name" value="NADP-DEPENDENT OXIDOREDUCTASE DOMAIN-CONTAINING PROTEIN"/>
    <property type="match status" value="1"/>
</dbReference>
<reference evidence="2 3" key="1">
    <citation type="submission" date="2015-09" db="EMBL/GenBank/DDBJ databases">
        <title>Draft genome of the scarab beetle Oryctes borbonicus.</title>
        <authorList>
            <person name="Meyer J.M."/>
            <person name="Markov G.V."/>
            <person name="Baskaran P."/>
            <person name="Herrmann M."/>
            <person name="Sommer R.J."/>
            <person name="Roedelsperger C."/>
        </authorList>
    </citation>
    <scope>NUCLEOTIDE SEQUENCE [LARGE SCALE GENOMIC DNA]</scope>
    <source>
        <strain evidence="2">OB123</strain>
        <tissue evidence="2">Whole animal</tissue>
    </source>
</reference>
<accession>A0A0T6AX25</accession>
<dbReference type="SUPFAM" id="SSF51430">
    <property type="entry name" value="NAD(P)-linked oxidoreductase"/>
    <property type="match status" value="1"/>
</dbReference>
<name>A0A0T6AX25_9SCAR</name>
<dbReference type="PROSITE" id="PS00062">
    <property type="entry name" value="ALDOKETO_REDUCTASE_2"/>
    <property type="match status" value="1"/>
</dbReference>
<comment type="caution">
    <text evidence="2">The sequence shown here is derived from an EMBL/GenBank/DDBJ whole genome shotgun (WGS) entry which is preliminary data.</text>
</comment>
<evidence type="ECO:0000313" key="2">
    <source>
        <dbReference type="EMBL" id="KRT79638.1"/>
    </source>
</evidence>
<dbReference type="Gene3D" id="3.20.20.100">
    <property type="entry name" value="NADP-dependent oxidoreductase domain"/>
    <property type="match status" value="1"/>
</dbReference>
<dbReference type="GO" id="GO:0016491">
    <property type="term" value="F:oxidoreductase activity"/>
    <property type="evidence" value="ECO:0007669"/>
    <property type="project" value="InterPro"/>
</dbReference>
<dbReference type="OrthoDB" id="416253at2759"/>
<feature type="domain" description="NADP-dependent oxidoreductase" evidence="1">
    <location>
        <begin position="25"/>
        <end position="191"/>
    </location>
</feature>
<dbReference type="Pfam" id="PF00248">
    <property type="entry name" value="Aldo_ket_red"/>
    <property type="match status" value="1"/>
</dbReference>
<dbReference type="InterPro" id="IPR020471">
    <property type="entry name" value="AKR"/>
</dbReference>
<organism evidence="2 3">
    <name type="scientific">Oryctes borbonicus</name>
    <dbReference type="NCBI Taxonomy" id="1629725"/>
    <lineage>
        <taxon>Eukaryota</taxon>
        <taxon>Metazoa</taxon>
        <taxon>Ecdysozoa</taxon>
        <taxon>Arthropoda</taxon>
        <taxon>Hexapoda</taxon>
        <taxon>Insecta</taxon>
        <taxon>Pterygota</taxon>
        <taxon>Neoptera</taxon>
        <taxon>Endopterygota</taxon>
        <taxon>Coleoptera</taxon>
        <taxon>Polyphaga</taxon>
        <taxon>Scarabaeiformia</taxon>
        <taxon>Scarabaeidae</taxon>
        <taxon>Dynastinae</taxon>
        <taxon>Oryctes</taxon>
    </lineage>
</organism>
<protein>
    <recommendedName>
        <fullName evidence="1">NADP-dependent oxidoreductase domain-containing protein</fullName>
    </recommendedName>
</protein>
<dbReference type="InterPro" id="IPR036812">
    <property type="entry name" value="NAD(P)_OxRdtase_dom_sf"/>
</dbReference>
<dbReference type="AlphaFoldDB" id="A0A0T6AX25"/>
<dbReference type="PRINTS" id="PR00069">
    <property type="entry name" value="ALDKETRDTASE"/>
</dbReference>
<gene>
    <name evidence="2" type="ORF">AMK59_8530</name>
</gene>
<proteinExistence type="predicted"/>
<evidence type="ECO:0000259" key="1">
    <source>
        <dbReference type="Pfam" id="PF00248"/>
    </source>
</evidence>
<dbReference type="InterPro" id="IPR018170">
    <property type="entry name" value="Aldo/ket_reductase_CS"/>
</dbReference>
<dbReference type="PANTHER" id="PTHR43827">
    <property type="entry name" value="2,5-DIKETO-D-GLUCONIC ACID REDUCTASE"/>
    <property type="match status" value="1"/>
</dbReference>